<evidence type="ECO:0000256" key="6">
    <source>
        <dbReference type="ARBA" id="ARBA00023295"/>
    </source>
</evidence>
<evidence type="ECO:0000256" key="2">
    <source>
        <dbReference type="ARBA" id="ARBA00022737"/>
    </source>
</evidence>
<evidence type="ECO:0000256" key="5">
    <source>
        <dbReference type="ARBA" id="ARBA00023277"/>
    </source>
</evidence>
<evidence type="ECO:0000256" key="4">
    <source>
        <dbReference type="ARBA" id="ARBA00023180"/>
    </source>
</evidence>
<evidence type="ECO:0000313" key="11">
    <source>
        <dbReference type="Proteomes" id="UP000236327"/>
    </source>
</evidence>
<protein>
    <submittedName>
        <fullName evidence="10">Glycoside hydrolase</fullName>
    </submittedName>
</protein>
<keyword evidence="7" id="KW-0624">Polysaccharide degradation</keyword>
<sequence>MEVYPPPPGSDYYTSFDDTFTVRVRQLGGEWRDLYEYRVMVDLDKPQPASMVTFGTSGPVEVAIQKNNGAVRHVAVRPASRGIEARLVGAIAYLKLDGPANLSVEFDDDRLHNLHLFANPIYPAPRPAKGRKLVAFGPGIHVPPQGQDSFRFESSTDVRLAGGAILKGQVDVANAHDVRIVGPGILRGGKEGITVLRSQAVEIDGPIVINPGHYTLMCGQSRGLTVRNLRTFSAGGWTDGIDLMACSDVHIDGVFLRTSDDAVAIYADRWDYHGDARNYLVENSTLWADVAHPVNIGLHGSKDEPRTIENLVFRNIDILDHDEDDRNYQGALAITDGDNNLVRNVVFDDIRIDRIEEGMLFNFRVVFNQKYSLAPGRGIENIVMRRVRLRGGSVNRPVIAGFDAGRTVRDVSLTDVGGPGGALSLKDIDVGPYAERVSILPQ</sequence>
<dbReference type="Proteomes" id="UP000236327">
    <property type="component" value="Unassembled WGS sequence"/>
</dbReference>
<proteinExistence type="inferred from homology"/>
<dbReference type="InterPro" id="IPR011050">
    <property type="entry name" value="Pectin_lyase_fold/virulence"/>
</dbReference>
<dbReference type="PANTHER" id="PTHR31736:SF9">
    <property type="entry name" value="ENDO-XYLOGALACTURONAN HYDROLASE A-RELATED"/>
    <property type="match status" value="1"/>
</dbReference>
<name>A0A2K2FWW9_9SPHN</name>
<dbReference type="Gene3D" id="2.160.20.10">
    <property type="entry name" value="Single-stranded right-handed beta-helix, Pectin lyase-like"/>
    <property type="match status" value="1"/>
</dbReference>
<dbReference type="SUPFAM" id="SSF51126">
    <property type="entry name" value="Pectin lyase-like"/>
    <property type="match status" value="1"/>
</dbReference>
<dbReference type="EMBL" id="LYMM01000053">
    <property type="protein sequence ID" value="PNU03275.1"/>
    <property type="molecule type" value="Genomic_DNA"/>
</dbReference>
<dbReference type="Pfam" id="PF00295">
    <property type="entry name" value="Glyco_hydro_28"/>
    <property type="match status" value="1"/>
</dbReference>
<dbReference type="GO" id="GO:0000272">
    <property type="term" value="P:polysaccharide catabolic process"/>
    <property type="evidence" value="ECO:0007669"/>
    <property type="project" value="UniProtKB-KW"/>
</dbReference>
<keyword evidence="11" id="KW-1185">Reference proteome</keyword>
<evidence type="ECO:0000256" key="9">
    <source>
        <dbReference type="RuleBase" id="RU361169"/>
    </source>
</evidence>
<dbReference type="AlphaFoldDB" id="A0A2K2FWW9"/>
<comment type="caution">
    <text evidence="10">The sequence shown here is derived from an EMBL/GenBank/DDBJ whole genome shotgun (WGS) entry which is preliminary data.</text>
</comment>
<comment type="function">
    <text evidence="8">Pectinolytic enzyme involved in the degradation of xylogalacturonan (xga), a galacturonan backbone heavily substituted with xylose, and which is one important component of the hairy regions of pectin. Activity requires a galacturonic acid backbone substituted with xylose.</text>
</comment>
<evidence type="ECO:0000256" key="7">
    <source>
        <dbReference type="ARBA" id="ARBA00023326"/>
    </source>
</evidence>
<keyword evidence="5" id="KW-0119">Carbohydrate metabolism</keyword>
<gene>
    <name evidence="10" type="ORF">A8V01_24120</name>
</gene>
<evidence type="ECO:0000256" key="1">
    <source>
        <dbReference type="ARBA" id="ARBA00008834"/>
    </source>
</evidence>
<accession>A0A2K2FWW9</accession>
<keyword evidence="3 9" id="KW-0378">Hydrolase</keyword>
<keyword evidence="2" id="KW-0677">Repeat</keyword>
<dbReference type="PANTHER" id="PTHR31736">
    <property type="match status" value="1"/>
</dbReference>
<dbReference type="GO" id="GO:0004650">
    <property type="term" value="F:polygalacturonase activity"/>
    <property type="evidence" value="ECO:0007669"/>
    <property type="project" value="InterPro"/>
</dbReference>
<comment type="similarity">
    <text evidence="1 9">Belongs to the glycosyl hydrolase 28 family.</text>
</comment>
<evidence type="ECO:0000313" key="10">
    <source>
        <dbReference type="EMBL" id="PNU03275.1"/>
    </source>
</evidence>
<keyword evidence="4" id="KW-0325">Glycoprotein</keyword>
<evidence type="ECO:0000256" key="3">
    <source>
        <dbReference type="ARBA" id="ARBA00022801"/>
    </source>
</evidence>
<evidence type="ECO:0000256" key="8">
    <source>
        <dbReference type="ARBA" id="ARBA00037278"/>
    </source>
</evidence>
<organism evidence="10 11">
    <name type="scientific">Novosphingobium guangzhouense</name>
    <dbReference type="NCBI Taxonomy" id="1850347"/>
    <lineage>
        <taxon>Bacteria</taxon>
        <taxon>Pseudomonadati</taxon>
        <taxon>Pseudomonadota</taxon>
        <taxon>Alphaproteobacteria</taxon>
        <taxon>Sphingomonadales</taxon>
        <taxon>Sphingomonadaceae</taxon>
        <taxon>Novosphingobium</taxon>
    </lineage>
</organism>
<dbReference type="InterPro" id="IPR012334">
    <property type="entry name" value="Pectin_lyas_fold"/>
</dbReference>
<dbReference type="InterPro" id="IPR000743">
    <property type="entry name" value="Glyco_hydro_28"/>
</dbReference>
<keyword evidence="6 9" id="KW-0326">Glycosidase</keyword>
<reference evidence="10 11" key="1">
    <citation type="submission" date="2016-05" db="EMBL/GenBank/DDBJ databases">
        <title>Complete genome sequence of Novosphingobium guangzhouense SA925(T).</title>
        <authorList>
            <person name="Sha S."/>
        </authorList>
    </citation>
    <scope>NUCLEOTIDE SEQUENCE [LARGE SCALE GENOMIC DNA]</scope>
    <source>
        <strain evidence="10 11">SA925</strain>
    </source>
</reference>